<evidence type="ECO:0008006" key="3">
    <source>
        <dbReference type="Google" id="ProtNLM"/>
    </source>
</evidence>
<name>A0A0D7BEF0_9AGAR</name>
<dbReference type="Proteomes" id="UP000054007">
    <property type="component" value="Unassembled WGS sequence"/>
</dbReference>
<evidence type="ECO:0000313" key="2">
    <source>
        <dbReference type="Proteomes" id="UP000054007"/>
    </source>
</evidence>
<sequence length="331" mass="37571">MTTEIEGIKHTSQISLPFDVLATIIETTALLYRQFAREELLMLSSSVHTIVERALYHTILLNTEDKIRRFVLAIETQAGTKLACRHVRVVIFQTVYPVPEENITTILSVCTNIVSMTYVPVHGAPHTPVTLLHDLQVPTLRRLYLKHSISDRPLFLPSSLTHLCVSVQSRSTANIEYWRQFARSAPNLTHIVCNILLHDDLSHFLEYTISSIPSIVHIFGKQLVRFAVPLTLVWLCHERQRLPAYVRPLRDMARGNIVPFILAENGLETDDLAEYLPVIDSVDTMAAVGWDMLLAEEPDIWEITEMVVASRELQSSRMGTGRFRAQVKAEP</sequence>
<dbReference type="EMBL" id="KN880493">
    <property type="protein sequence ID" value="KIY68922.1"/>
    <property type="molecule type" value="Genomic_DNA"/>
</dbReference>
<accession>A0A0D7BEF0</accession>
<dbReference type="AlphaFoldDB" id="A0A0D7BEF0"/>
<reference evidence="1 2" key="1">
    <citation type="journal article" date="2015" name="Fungal Genet. Biol.">
        <title>Evolution of novel wood decay mechanisms in Agaricales revealed by the genome sequences of Fistulina hepatica and Cylindrobasidium torrendii.</title>
        <authorList>
            <person name="Floudas D."/>
            <person name="Held B.W."/>
            <person name="Riley R."/>
            <person name="Nagy L.G."/>
            <person name="Koehler G."/>
            <person name="Ransdell A.S."/>
            <person name="Younus H."/>
            <person name="Chow J."/>
            <person name="Chiniquy J."/>
            <person name="Lipzen A."/>
            <person name="Tritt A."/>
            <person name="Sun H."/>
            <person name="Haridas S."/>
            <person name="LaButti K."/>
            <person name="Ohm R.A."/>
            <person name="Kues U."/>
            <person name="Blanchette R.A."/>
            <person name="Grigoriev I.V."/>
            <person name="Minto R.E."/>
            <person name="Hibbett D.S."/>
        </authorList>
    </citation>
    <scope>NUCLEOTIDE SEQUENCE [LARGE SCALE GENOMIC DNA]</scope>
    <source>
        <strain evidence="1 2">FP15055 ss-10</strain>
    </source>
</reference>
<evidence type="ECO:0000313" key="1">
    <source>
        <dbReference type="EMBL" id="KIY68922.1"/>
    </source>
</evidence>
<organism evidence="1 2">
    <name type="scientific">Cylindrobasidium torrendii FP15055 ss-10</name>
    <dbReference type="NCBI Taxonomy" id="1314674"/>
    <lineage>
        <taxon>Eukaryota</taxon>
        <taxon>Fungi</taxon>
        <taxon>Dikarya</taxon>
        <taxon>Basidiomycota</taxon>
        <taxon>Agaricomycotina</taxon>
        <taxon>Agaricomycetes</taxon>
        <taxon>Agaricomycetidae</taxon>
        <taxon>Agaricales</taxon>
        <taxon>Marasmiineae</taxon>
        <taxon>Physalacriaceae</taxon>
        <taxon>Cylindrobasidium</taxon>
    </lineage>
</organism>
<gene>
    <name evidence="1" type="ORF">CYLTODRAFT_489342</name>
</gene>
<keyword evidence="2" id="KW-1185">Reference proteome</keyword>
<proteinExistence type="predicted"/>
<protein>
    <recommendedName>
        <fullName evidence="3">F-box domain-containing protein</fullName>
    </recommendedName>
</protein>